<name>A0A0W8F8J7_9ZZZZ</name>
<dbReference type="InterPro" id="IPR013783">
    <property type="entry name" value="Ig-like_fold"/>
</dbReference>
<evidence type="ECO:0000313" key="1">
    <source>
        <dbReference type="EMBL" id="KUG17208.1"/>
    </source>
</evidence>
<dbReference type="AlphaFoldDB" id="A0A0W8F8J7"/>
<protein>
    <recommendedName>
        <fullName evidence="2">Lipoprotein</fullName>
    </recommendedName>
</protein>
<comment type="caution">
    <text evidence="1">The sequence shown here is derived from an EMBL/GenBank/DDBJ whole genome shotgun (WGS) entry which is preliminary data.</text>
</comment>
<organism evidence="1">
    <name type="scientific">hydrocarbon metagenome</name>
    <dbReference type="NCBI Taxonomy" id="938273"/>
    <lineage>
        <taxon>unclassified sequences</taxon>
        <taxon>metagenomes</taxon>
        <taxon>ecological metagenomes</taxon>
    </lineage>
</organism>
<dbReference type="EMBL" id="LNQE01001458">
    <property type="protein sequence ID" value="KUG17208.1"/>
    <property type="molecule type" value="Genomic_DNA"/>
</dbReference>
<dbReference type="PROSITE" id="PS51257">
    <property type="entry name" value="PROKAR_LIPOPROTEIN"/>
    <property type="match status" value="1"/>
</dbReference>
<proteinExistence type="predicted"/>
<reference evidence="1" key="1">
    <citation type="journal article" date="2015" name="Proc. Natl. Acad. Sci. U.S.A.">
        <title>Networks of energetic and metabolic interactions define dynamics in microbial communities.</title>
        <authorList>
            <person name="Embree M."/>
            <person name="Liu J.K."/>
            <person name="Al-Bassam M.M."/>
            <person name="Zengler K."/>
        </authorList>
    </citation>
    <scope>NUCLEOTIDE SEQUENCE</scope>
</reference>
<dbReference type="Gene3D" id="2.60.40.10">
    <property type="entry name" value="Immunoglobulins"/>
    <property type="match status" value="1"/>
</dbReference>
<evidence type="ECO:0008006" key="2">
    <source>
        <dbReference type="Google" id="ProtNLM"/>
    </source>
</evidence>
<accession>A0A0W8F8J7</accession>
<gene>
    <name evidence="1" type="ORF">ASZ90_013115</name>
</gene>
<sequence>MKLVIILAICLALFSAGCMEKEDSGGAKDSAAGASEPVGHADTEMIKVTITSPDAGQIIKGDEDISFEGSAKGGEGDLSYEWSSSIDGKLSTSRSFKQNPIELEKGGHIIILKAMDESGKSGQGSVQVEVM</sequence>